<organism evidence="2 3">
    <name type="scientific">Syncephalastrum racemosum</name>
    <name type="common">Filamentous fungus</name>
    <dbReference type="NCBI Taxonomy" id="13706"/>
    <lineage>
        <taxon>Eukaryota</taxon>
        <taxon>Fungi</taxon>
        <taxon>Fungi incertae sedis</taxon>
        <taxon>Mucoromycota</taxon>
        <taxon>Mucoromycotina</taxon>
        <taxon>Mucoromycetes</taxon>
        <taxon>Mucorales</taxon>
        <taxon>Syncephalastraceae</taxon>
        <taxon>Syncephalastrum</taxon>
    </lineage>
</organism>
<evidence type="ECO:0000313" key="2">
    <source>
        <dbReference type="EMBL" id="ORY94861.1"/>
    </source>
</evidence>
<dbReference type="InParanoid" id="A0A1X2H8K5"/>
<proteinExistence type="predicted"/>
<evidence type="ECO:0000313" key="3">
    <source>
        <dbReference type="Proteomes" id="UP000242180"/>
    </source>
</evidence>
<feature type="region of interest" description="Disordered" evidence="1">
    <location>
        <begin position="1"/>
        <end position="115"/>
    </location>
</feature>
<dbReference type="AlphaFoldDB" id="A0A1X2H8K5"/>
<feature type="compositionally biased region" description="Polar residues" evidence="1">
    <location>
        <begin position="104"/>
        <end position="115"/>
    </location>
</feature>
<accession>A0A1X2H8K5</accession>
<comment type="caution">
    <text evidence="2">The sequence shown here is derived from an EMBL/GenBank/DDBJ whole genome shotgun (WGS) entry which is preliminary data.</text>
</comment>
<reference evidence="2 3" key="1">
    <citation type="submission" date="2016-07" db="EMBL/GenBank/DDBJ databases">
        <title>Pervasive Adenine N6-methylation of Active Genes in Fungi.</title>
        <authorList>
            <consortium name="DOE Joint Genome Institute"/>
            <person name="Mondo S.J."/>
            <person name="Dannebaum R.O."/>
            <person name="Kuo R.C."/>
            <person name="Labutti K."/>
            <person name="Haridas S."/>
            <person name="Kuo A."/>
            <person name="Salamov A."/>
            <person name="Ahrendt S.R."/>
            <person name="Lipzen A."/>
            <person name="Sullivan W."/>
            <person name="Andreopoulos W.B."/>
            <person name="Clum A."/>
            <person name="Lindquist E."/>
            <person name="Daum C."/>
            <person name="Ramamoorthy G.K."/>
            <person name="Gryganskyi A."/>
            <person name="Culley D."/>
            <person name="Magnuson J.K."/>
            <person name="James T.Y."/>
            <person name="O'Malley M.A."/>
            <person name="Stajich J.E."/>
            <person name="Spatafora J.W."/>
            <person name="Visel A."/>
            <person name="Grigoriev I.V."/>
        </authorList>
    </citation>
    <scope>NUCLEOTIDE SEQUENCE [LARGE SCALE GENOMIC DNA]</scope>
    <source>
        <strain evidence="2 3">NRRL 2496</strain>
    </source>
</reference>
<evidence type="ECO:0000256" key="1">
    <source>
        <dbReference type="SAM" id="MobiDB-lite"/>
    </source>
</evidence>
<feature type="compositionally biased region" description="Polar residues" evidence="1">
    <location>
        <begin position="60"/>
        <end position="76"/>
    </location>
</feature>
<keyword evidence="3" id="KW-1185">Reference proteome</keyword>
<name>A0A1X2H8K5_SYNRA</name>
<protein>
    <recommendedName>
        <fullName evidence="4">BAT2 N-terminal domain-containing protein</fullName>
    </recommendedName>
</protein>
<feature type="compositionally biased region" description="Polar residues" evidence="1">
    <location>
        <begin position="1"/>
        <end position="24"/>
    </location>
</feature>
<sequence>MSEYSTSNNSGRYTSKKYNASPNPGGTRGGNTRARLLTSKKVSAPLPLNLPSLRREHASGSDQGSASPNASASGWGSSPAEESIASPPQTSLSPASPPHRAWSATASSKSDTLDQADSHCMSQMCLCVSLI</sequence>
<dbReference type="Proteomes" id="UP000242180">
    <property type="component" value="Unassembled WGS sequence"/>
</dbReference>
<evidence type="ECO:0008006" key="4">
    <source>
        <dbReference type="Google" id="ProtNLM"/>
    </source>
</evidence>
<dbReference type="OrthoDB" id="2399720at2759"/>
<gene>
    <name evidence="2" type="ORF">BCR43DRAFT_335679</name>
</gene>
<feature type="compositionally biased region" description="Low complexity" evidence="1">
    <location>
        <begin position="77"/>
        <end position="88"/>
    </location>
</feature>
<dbReference type="EMBL" id="MCGN01000007">
    <property type="protein sequence ID" value="ORY94861.1"/>
    <property type="molecule type" value="Genomic_DNA"/>
</dbReference>